<keyword evidence="1" id="KW-0472">Membrane</keyword>
<organism evidence="2 3">
    <name type="scientific">Belnapia rosea</name>
    <dbReference type="NCBI Taxonomy" id="938405"/>
    <lineage>
        <taxon>Bacteria</taxon>
        <taxon>Pseudomonadati</taxon>
        <taxon>Pseudomonadota</taxon>
        <taxon>Alphaproteobacteria</taxon>
        <taxon>Acetobacterales</taxon>
        <taxon>Roseomonadaceae</taxon>
        <taxon>Belnapia</taxon>
    </lineage>
</organism>
<dbReference type="RefSeq" id="WP_143018139.1">
    <property type="nucleotide sequence ID" value="NZ_FMXZ01000001.1"/>
</dbReference>
<protein>
    <submittedName>
        <fullName evidence="2">Uncharacterized protein</fullName>
    </submittedName>
</protein>
<dbReference type="EMBL" id="FMZX01000007">
    <property type="protein sequence ID" value="SDD40333.1"/>
    <property type="molecule type" value="Genomic_DNA"/>
</dbReference>
<keyword evidence="3" id="KW-1185">Reference proteome</keyword>
<gene>
    <name evidence="2" type="ORF">SAMN04487779_1007159</name>
</gene>
<keyword evidence="1" id="KW-0812">Transmembrane</keyword>
<accession>A0A1G6UGA8</accession>
<reference evidence="2 3" key="1">
    <citation type="submission" date="2016-10" db="EMBL/GenBank/DDBJ databases">
        <authorList>
            <person name="de Groot N.N."/>
        </authorList>
    </citation>
    <scope>NUCLEOTIDE SEQUENCE [LARGE SCALE GENOMIC DNA]</scope>
    <source>
        <strain evidence="2 3">CPCC 100156</strain>
    </source>
</reference>
<keyword evidence="1" id="KW-1133">Transmembrane helix</keyword>
<feature type="transmembrane region" description="Helical" evidence="1">
    <location>
        <begin position="47"/>
        <end position="65"/>
    </location>
</feature>
<name>A0A1G6UGA8_9PROT</name>
<dbReference type="Proteomes" id="UP000198925">
    <property type="component" value="Unassembled WGS sequence"/>
</dbReference>
<evidence type="ECO:0000313" key="2">
    <source>
        <dbReference type="EMBL" id="SDD40333.1"/>
    </source>
</evidence>
<proteinExistence type="predicted"/>
<evidence type="ECO:0000313" key="3">
    <source>
        <dbReference type="Proteomes" id="UP000198925"/>
    </source>
</evidence>
<dbReference type="OrthoDB" id="7390937at2"/>
<evidence type="ECO:0000256" key="1">
    <source>
        <dbReference type="SAM" id="Phobius"/>
    </source>
</evidence>
<dbReference type="AlphaFoldDB" id="A0A1G6UGA8"/>
<sequence length="91" mass="9865">MPMRAYRASTAYAGAHISANMWLWIAAFAAITAVMWVLNWMSPNSGIWAHLVVLAAMIGGTLVMIQSQVGYVSPYAPKDDDEVITPAVPRA</sequence>
<feature type="transmembrane region" description="Helical" evidence="1">
    <location>
        <begin position="21"/>
        <end position="41"/>
    </location>
</feature>